<accession>A9C3A0</accession>
<keyword evidence="7" id="KW-1185">Reference proteome</keyword>
<dbReference type="PANTHER" id="PTHR46847:SF1">
    <property type="entry name" value="D-ALLOSE-BINDING PERIPLASMIC PROTEIN-RELATED"/>
    <property type="match status" value="1"/>
</dbReference>
<dbReference type="GO" id="GO:0030246">
    <property type="term" value="F:carbohydrate binding"/>
    <property type="evidence" value="ECO:0007669"/>
    <property type="project" value="UniProtKB-ARBA"/>
</dbReference>
<evidence type="ECO:0000259" key="5">
    <source>
        <dbReference type="Pfam" id="PF13407"/>
    </source>
</evidence>
<sequence>MPFFRFTTVLAAALAGGLFLAAAQVRAQAPAPLSAPAPVPVPAPAKPYRIGAAVYGLKGEFMQMWTKELKAHPAVKDGTVQITVFDGNYDALTQSNQFDTMITQKYDGILFVPIDLKAGAAPVHKAVKAGIPVVGSNTRVQGEVLTSYVGNDDVVAGRMQAEALMKAIGGKGNIVVIEGPIGQSAQIERARGNDEVLARHKDVKVLARKTANWSRAESMGLMENWLTAFPGQIQGVIAQNDDEALGAVQAIKTKGIDIKTIPVVGVDGVAAAITAVKRGEMTTNFQDAQAQAQGALDVLLRQLVGPSYRPRSVVWSEYAQAMPWGDGTAKSYEVPWTAIVPANADAFLQKVRK</sequence>
<dbReference type="Gene3D" id="3.40.50.2300">
    <property type="match status" value="2"/>
</dbReference>
<evidence type="ECO:0000313" key="7">
    <source>
        <dbReference type="Proteomes" id="UP000000784"/>
    </source>
</evidence>
<comment type="similarity">
    <text evidence="2">Belongs to the bacterial solute-binding protein 2 family.</text>
</comment>
<evidence type="ECO:0000256" key="1">
    <source>
        <dbReference type="ARBA" id="ARBA00004196"/>
    </source>
</evidence>
<dbReference type="KEGG" id="dac:Daci_4582"/>
<dbReference type="STRING" id="398578.Daci_4582"/>
<dbReference type="InterPro" id="IPR025997">
    <property type="entry name" value="SBP_2_dom"/>
</dbReference>
<dbReference type="EMBL" id="CP000884">
    <property type="protein sequence ID" value="ABX37211.1"/>
    <property type="molecule type" value="Genomic_DNA"/>
</dbReference>
<dbReference type="Proteomes" id="UP000000784">
    <property type="component" value="Chromosome"/>
</dbReference>
<protein>
    <submittedName>
        <fullName evidence="6">Periplasmic binding protein/LacI transcriptional regulator</fullName>
    </submittedName>
</protein>
<evidence type="ECO:0000256" key="3">
    <source>
        <dbReference type="ARBA" id="ARBA00022729"/>
    </source>
</evidence>
<dbReference type="CDD" id="cd06313">
    <property type="entry name" value="PBP1_ABC_ThpA_XypA"/>
    <property type="match status" value="1"/>
</dbReference>
<reference evidence="6 7" key="1">
    <citation type="journal article" date="2004" name="Appl. Environ. Microbiol.">
        <title>Mineralization of individual congeners of linear alkylbenzenesulfonate by defined pairs of heterotrophic bacteria.</title>
        <authorList>
            <person name="Schleheck D."/>
            <person name="Knepper T.P."/>
            <person name="Fischer K."/>
            <person name="Cook A.M."/>
        </authorList>
    </citation>
    <scope>NUCLEOTIDE SEQUENCE [LARGE SCALE GENOMIC DNA]</scope>
    <source>
        <strain evidence="7">DSM 14801 / SPH-1</strain>
    </source>
</reference>
<feature type="chain" id="PRO_5002736252" evidence="4">
    <location>
        <begin position="28"/>
        <end position="353"/>
    </location>
</feature>
<dbReference type="AlphaFoldDB" id="A9C3A0"/>
<proteinExistence type="inferred from homology"/>
<dbReference type="GO" id="GO:0030313">
    <property type="term" value="C:cell envelope"/>
    <property type="evidence" value="ECO:0007669"/>
    <property type="project" value="UniProtKB-SubCell"/>
</dbReference>
<dbReference type="HOGENOM" id="CLU_037628_3_2_4"/>
<name>A9C3A0_DELAS</name>
<dbReference type="GeneID" id="24119057"/>
<dbReference type="eggNOG" id="COG1879">
    <property type="taxonomic scope" value="Bacteria"/>
</dbReference>
<evidence type="ECO:0000256" key="2">
    <source>
        <dbReference type="ARBA" id="ARBA00007639"/>
    </source>
</evidence>
<dbReference type="PANTHER" id="PTHR46847">
    <property type="entry name" value="D-ALLOSE-BINDING PERIPLASMIC PROTEIN-RELATED"/>
    <property type="match status" value="1"/>
</dbReference>
<feature type="domain" description="Periplasmic binding protein" evidence="5">
    <location>
        <begin position="51"/>
        <end position="305"/>
    </location>
</feature>
<dbReference type="RefSeq" id="WP_012206381.1">
    <property type="nucleotide sequence ID" value="NC_010002.1"/>
</dbReference>
<organism evidence="6 7">
    <name type="scientific">Delftia acidovorans (strain DSM 14801 / SPH-1)</name>
    <dbReference type="NCBI Taxonomy" id="398578"/>
    <lineage>
        <taxon>Bacteria</taxon>
        <taxon>Pseudomonadati</taxon>
        <taxon>Pseudomonadota</taxon>
        <taxon>Betaproteobacteria</taxon>
        <taxon>Burkholderiales</taxon>
        <taxon>Comamonadaceae</taxon>
        <taxon>Delftia</taxon>
    </lineage>
</organism>
<dbReference type="Pfam" id="PF13407">
    <property type="entry name" value="Peripla_BP_4"/>
    <property type="match status" value="1"/>
</dbReference>
<comment type="subcellular location">
    <subcellularLocation>
        <location evidence="1">Cell envelope</location>
    </subcellularLocation>
</comment>
<dbReference type="SUPFAM" id="SSF53822">
    <property type="entry name" value="Periplasmic binding protein-like I"/>
    <property type="match status" value="1"/>
</dbReference>
<keyword evidence="3 4" id="KW-0732">Signal</keyword>
<evidence type="ECO:0000256" key="4">
    <source>
        <dbReference type="SAM" id="SignalP"/>
    </source>
</evidence>
<gene>
    <name evidence="6" type="ordered locus">Daci_4582</name>
</gene>
<reference evidence="7" key="2">
    <citation type="submission" date="2007-11" db="EMBL/GenBank/DDBJ databases">
        <title>Complete sequence of Delftia acidovorans DSM 14801 / SPH-1.</title>
        <authorList>
            <person name="Copeland A."/>
            <person name="Lucas S."/>
            <person name="Lapidus A."/>
            <person name="Barry K."/>
            <person name="Glavina del Rio T."/>
            <person name="Dalin E."/>
            <person name="Tice H."/>
            <person name="Pitluck S."/>
            <person name="Lowry S."/>
            <person name="Clum A."/>
            <person name="Schmutz J."/>
            <person name="Larimer F."/>
            <person name="Land M."/>
            <person name="Hauser L."/>
            <person name="Kyrpides N."/>
            <person name="Kim E."/>
            <person name="Schleheck D."/>
            <person name="Richardson P."/>
        </authorList>
    </citation>
    <scope>NUCLEOTIDE SEQUENCE [LARGE SCALE GENOMIC DNA]</scope>
    <source>
        <strain evidence="7">DSM 14801 / SPH-1</strain>
    </source>
</reference>
<feature type="signal peptide" evidence="4">
    <location>
        <begin position="1"/>
        <end position="27"/>
    </location>
</feature>
<dbReference type="InterPro" id="IPR028082">
    <property type="entry name" value="Peripla_BP_I"/>
</dbReference>
<evidence type="ECO:0000313" key="6">
    <source>
        <dbReference type="EMBL" id="ABX37211.1"/>
    </source>
</evidence>